<dbReference type="InterPro" id="IPR029058">
    <property type="entry name" value="AB_hydrolase_fold"/>
</dbReference>
<sequence length="376" mass="40798">MAPEALSSPPGQGGPAWFPCPGCDRVVTSLVREAPEAGHHAYSSSHCCHECEARAPEGHSKDCWRCASVPSAAFRELRLPGAEAPAHYLLHDPGPGAAGGELLPAVLFLHGSMTYLYPETLWWDVKGLVEKNMVVAKHFVVIAPFGAVGEPIAKPSCWTKANRFGVDVPYVEKFDEDAAWVMFLGAIRALGPGRVDPARLHVMGYSMGGQGSWNIAVRYGSRLASVVPIAGSCSWSGDAWANQAAHLAELRSLPLWAYCGAEDGRAVSWRDFWWVADRRGLPSRAVEREVDVQVPTASLTVHEWSTELSLGLVRDTSGRHSNHCIWDTIFHNEDGFGLFSRMLAARCQTPLSANLEAEPPFPASRCPEQGVPPARG</sequence>
<proteinExistence type="predicted"/>
<evidence type="ECO:0000313" key="1">
    <source>
        <dbReference type="EMBL" id="CAE4561617.1"/>
    </source>
</evidence>
<organism evidence="1">
    <name type="scientific">Alexandrium monilatum</name>
    <dbReference type="NCBI Taxonomy" id="311494"/>
    <lineage>
        <taxon>Eukaryota</taxon>
        <taxon>Sar</taxon>
        <taxon>Alveolata</taxon>
        <taxon>Dinophyceae</taxon>
        <taxon>Gonyaulacales</taxon>
        <taxon>Pyrocystaceae</taxon>
        <taxon>Alexandrium</taxon>
    </lineage>
</organism>
<dbReference type="EMBL" id="HBNR01001758">
    <property type="protein sequence ID" value="CAE4561617.1"/>
    <property type="molecule type" value="Transcribed_RNA"/>
</dbReference>
<dbReference type="Gene3D" id="3.40.50.1820">
    <property type="entry name" value="alpha/beta hydrolase"/>
    <property type="match status" value="1"/>
</dbReference>
<gene>
    <name evidence="1" type="ORF">AMON00008_LOCUS1236</name>
</gene>
<name>A0A7S4PSW1_9DINO</name>
<reference evidence="1" key="1">
    <citation type="submission" date="2021-01" db="EMBL/GenBank/DDBJ databases">
        <authorList>
            <person name="Corre E."/>
            <person name="Pelletier E."/>
            <person name="Niang G."/>
            <person name="Scheremetjew M."/>
            <person name="Finn R."/>
            <person name="Kale V."/>
            <person name="Holt S."/>
            <person name="Cochrane G."/>
            <person name="Meng A."/>
            <person name="Brown T."/>
            <person name="Cohen L."/>
        </authorList>
    </citation>
    <scope>NUCLEOTIDE SEQUENCE</scope>
    <source>
        <strain evidence="1">CCMP3105</strain>
    </source>
</reference>
<dbReference type="SUPFAM" id="SSF53474">
    <property type="entry name" value="alpha/beta-Hydrolases"/>
    <property type="match status" value="1"/>
</dbReference>
<accession>A0A7S4PSW1</accession>
<evidence type="ECO:0008006" key="2">
    <source>
        <dbReference type="Google" id="ProtNLM"/>
    </source>
</evidence>
<protein>
    <recommendedName>
        <fullName evidence="2">Peptidase S9 prolyl oligopeptidase catalytic domain-containing protein</fullName>
    </recommendedName>
</protein>
<dbReference type="AlphaFoldDB" id="A0A7S4PSW1"/>